<name>A0A1Y1W2R2_9FUNG</name>
<evidence type="ECO:0000313" key="1">
    <source>
        <dbReference type="EMBL" id="ORX67566.1"/>
    </source>
</evidence>
<evidence type="ECO:0000313" key="2">
    <source>
        <dbReference type="Proteomes" id="UP000193922"/>
    </source>
</evidence>
<organism evidence="1 2">
    <name type="scientific">Linderina pennispora</name>
    <dbReference type="NCBI Taxonomy" id="61395"/>
    <lineage>
        <taxon>Eukaryota</taxon>
        <taxon>Fungi</taxon>
        <taxon>Fungi incertae sedis</taxon>
        <taxon>Zoopagomycota</taxon>
        <taxon>Kickxellomycotina</taxon>
        <taxon>Kickxellomycetes</taxon>
        <taxon>Kickxellales</taxon>
        <taxon>Kickxellaceae</taxon>
        <taxon>Linderina</taxon>
    </lineage>
</organism>
<gene>
    <name evidence="1" type="ORF">DL89DRAFT_47044</name>
</gene>
<proteinExistence type="predicted"/>
<accession>A0A1Y1W2R2</accession>
<keyword evidence="2" id="KW-1185">Reference proteome</keyword>
<comment type="caution">
    <text evidence="1">The sequence shown here is derived from an EMBL/GenBank/DDBJ whole genome shotgun (WGS) entry which is preliminary data.</text>
</comment>
<dbReference type="Proteomes" id="UP000193922">
    <property type="component" value="Unassembled WGS sequence"/>
</dbReference>
<dbReference type="AlphaFoldDB" id="A0A1Y1W2R2"/>
<reference evidence="1 2" key="1">
    <citation type="submission" date="2016-07" db="EMBL/GenBank/DDBJ databases">
        <title>Pervasive Adenine N6-methylation of Active Genes in Fungi.</title>
        <authorList>
            <consortium name="DOE Joint Genome Institute"/>
            <person name="Mondo S.J."/>
            <person name="Dannebaum R.O."/>
            <person name="Kuo R.C."/>
            <person name="Labutti K."/>
            <person name="Haridas S."/>
            <person name="Kuo A."/>
            <person name="Salamov A."/>
            <person name="Ahrendt S.R."/>
            <person name="Lipzen A."/>
            <person name="Sullivan W."/>
            <person name="Andreopoulos W.B."/>
            <person name="Clum A."/>
            <person name="Lindquist E."/>
            <person name="Daum C."/>
            <person name="Ramamoorthy G.K."/>
            <person name="Gryganskyi A."/>
            <person name="Culley D."/>
            <person name="Magnuson J.K."/>
            <person name="James T.Y."/>
            <person name="O'Malley M.A."/>
            <person name="Stajich J.E."/>
            <person name="Spatafora J.W."/>
            <person name="Visel A."/>
            <person name="Grigoriev I.V."/>
        </authorList>
    </citation>
    <scope>NUCLEOTIDE SEQUENCE [LARGE SCALE GENOMIC DNA]</scope>
    <source>
        <strain evidence="1 2">ATCC 12442</strain>
    </source>
</reference>
<dbReference type="RefSeq" id="XP_040741453.1">
    <property type="nucleotide sequence ID" value="XM_040891707.1"/>
</dbReference>
<protein>
    <submittedName>
        <fullName evidence="1">Uncharacterized protein</fullName>
    </submittedName>
</protein>
<dbReference type="EMBL" id="MCFD01000012">
    <property type="protein sequence ID" value="ORX67566.1"/>
    <property type="molecule type" value="Genomic_DNA"/>
</dbReference>
<sequence length="160" mass="17798">MKMVFGSWTSRRREELKQNRTHMRVTAHTLHTGLPVPGIVGTVRKVVCVGIRVVVPLVKVGTARAAERRDIVALRGSKSVVPRVAVGTERRDVRRGAVIIRTNIVDIGLGVAVDAWIVAAIDWGGRDCRRNQRNKGDDEGVHCYVCTKLWVCGERKLLLK</sequence>
<dbReference type="GeneID" id="63808355"/>